<dbReference type="HOGENOM" id="CLU_3305005_0_0_10"/>
<keyword evidence="1" id="KW-0812">Transmembrane</keyword>
<keyword evidence="1" id="KW-1133">Transmembrane helix</keyword>
<keyword evidence="1" id="KW-0472">Membrane</keyword>
<dbReference type="AlphaFoldDB" id="U2DP27"/>
<comment type="caution">
    <text evidence="2">The sequence shown here is derived from an EMBL/GenBank/DDBJ whole genome shotgun (WGS) entry which is preliminary data.</text>
</comment>
<feature type="transmembrane region" description="Helical" evidence="1">
    <location>
        <begin position="6"/>
        <end position="24"/>
    </location>
</feature>
<sequence>MNSYFTFAILVFTDANIYIIFQLMKELIEYFESIFHFIT</sequence>
<evidence type="ECO:0000256" key="1">
    <source>
        <dbReference type="SAM" id="Phobius"/>
    </source>
</evidence>
<evidence type="ECO:0000313" key="3">
    <source>
        <dbReference type="Proteomes" id="UP000016496"/>
    </source>
</evidence>
<organism evidence="2 3">
    <name type="scientific">Bacteroides pyogenes F0041</name>
    <dbReference type="NCBI Taxonomy" id="1321819"/>
    <lineage>
        <taxon>Bacteria</taxon>
        <taxon>Pseudomonadati</taxon>
        <taxon>Bacteroidota</taxon>
        <taxon>Bacteroidia</taxon>
        <taxon>Bacteroidales</taxon>
        <taxon>Bacteroidaceae</taxon>
        <taxon>Bacteroides</taxon>
    </lineage>
</organism>
<gene>
    <name evidence="2" type="ORF">HMPREF1981_03230</name>
</gene>
<name>U2DP27_9BACE</name>
<evidence type="ECO:0000313" key="2">
    <source>
        <dbReference type="EMBL" id="ERI81466.1"/>
    </source>
</evidence>
<proteinExistence type="predicted"/>
<accession>U2DP27</accession>
<protein>
    <submittedName>
        <fullName evidence="2">Uncharacterized protein</fullName>
    </submittedName>
</protein>
<dbReference type="Proteomes" id="UP000016496">
    <property type="component" value="Unassembled WGS sequence"/>
</dbReference>
<reference evidence="2 3" key="1">
    <citation type="submission" date="2013-08" db="EMBL/GenBank/DDBJ databases">
        <authorList>
            <person name="Weinstock G."/>
            <person name="Sodergren E."/>
            <person name="Wylie T."/>
            <person name="Fulton L."/>
            <person name="Fulton R."/>
            <person name="Fronick C."/>
            <person name="O'Laughlin M."/>
            <person name="Godfrey J."/>
            <person name="Miner T."/>
            <person name="Herter B."/>
            <person name="Appelbaum E."/>
            <person name="Cordes M."/>
            <person name="Lek S."/>
            <person name="Wollam A."/>
            <person name="Pepin K.H."/>
            <person name="Palsikar V.B."/>
            <person name="Mitreva M."/>
            <person name="Wilson R.K."/>
        </authorList>
    </citation>
    <scope>NUCLEOTIDE SEQUENCE [LARGE SCALE GENOMIC DNA]</scope>
    <source>
        <strain evidence="2 3">F0041</strain>
    </source>
</reference>
<dbReference type="EMBL" id="AWSV01000162">
    <property type="protein sequence ID" value="ERI81466.1"/>
    <property type="molecule type" value="Genomic_DNA"/>
</dbReference>